<keyword evidence="1" id="KW-0802">TPR repeat</keyword>
<dbReference type="Proteomes" id="UP000239800">
    <property type="component" value="Unassembled WGS sequence"/>
</dbReference>
<organism evidence="3 4">
    <name type="scientific">Aureitalea marina</name>
    <dbReference type="NCBI Taxonomy" id="930804"/>
    <lineage>
        <taxon>Bacteria</taxon>
        <taxon>Pseudomonadati</taxon>
        <taxon>Bacteroidota</taxon>
        <taxon>Flavobacteriia</taxon>
        <taxon>Flavobacteriales</taxon>
        <taxon>Flavobacteriaceae</taxon>
        <taxon>Aureitalea</taxon>
    </lineage>
</organism>
<feature type="signal peptide" evidence="2">
    <location>
        <begin position="1"/>
        <end position="22"/>
    </location>
</feature>
<name>A0A2S7KRH6_9FLAO</name>
<sequence>MRTFSFLLLIVFMIGGTSHFCAQTFTMGKKCRAALEEAETAVADDMPEQALTLFDQFSSKCKTKDAKERAAIGKAQAYNALQLYPSAIAEADKALDVTKGKSLEGHFQKAIALNRSGDIQGSKKELKAVMELTENNENTAQRASNYAVMAAIYERQLKQVDSAEYYLDKARELDPNNVNFVIQEGDMYVGMEDYDKAYRMYDQAADMQPASLEVYVARSEARLIQMRQKYGTDQAQALRKKMTPTENQALCSDLKKAVSLGWNDMNKELFIALVCD</sequence>
<dbReference type="SMART" id="SM00028">
    <property type="entry name" value="TPR"/>
    <property type="match status" value="4"/>
</dbReference>
<dbReference type="PROSITE" id="PS50005">
    <property type="entry name" value="TPR"/>
    <property type="match status" value="1"/>
</dbReference>
<dbReference type="EMBL" id="MQUB01000001">
    <property type="protein sequence ID" value="PQB05234.1"/>
    <property type="molecule type" value="Genomic_DNA"/>
</dbReference>
<gene>
    <name evidence="3" type="ORF">BST85_10325</name>
</gene>
<accession>A0A2S7KRH6</accession>
<proteinExistence type="predicted"/>
<dbReference type="OrthoDB" id="656781at2"/>
<dbReference type="RefSeq" id="WP_104813169.1">
    <property type="nucleotide sequence ID" value="NZ_MQUB01000001.1"/>
</dbReference>
<comment type="caution">
    <text evidence="3">The sequence shown here is derived from an EMBL/GenBank/DDBJ whole genome shotgun (WGS) entry which is preliminary data.</text>
</comment>
<dbReference type="InterPro" id="IPR019734">
    <property type="entry name" value="TPR_rpt"/>
</dbReference>
<dbReference type="SUPFAM" id="SSF48452">
    <property type="entry name" value="TPR-like"/>
    <property type="match status" value="1"/>
</dbReference>
<dbReference type="AlphaFoldDB" id="A0A2S7KRH6"/>
<evidence type="ECO:0000313" key="3">
    <source>
        <dbReference type="EMBL" id="PQB05234.1"/>
    </source>
</evidence>
<feature type="repeat" description="TPR" evidence="1">
    <location>
        <begin position="178"/>
        <end position="211"/>
    </location>
</feature>
<dbReference type="Gene3D" id="1.25.40.10">
    <property type="entry name" value="Tetratricopeptide repeat domain"/>
    <property type="match status" value="2"/>
</dbReference>
<keyword evidence="4" id="KW-1185">Reference proteome</keyword>
<keyword evidence="2" id="KW-0732">Signal</keyword>
<protein>
    <submittedName>
        <fullName evidence="3">Uncharacterized protein</fullName>
    </submittedName>
</protein>
<dbReference type="Pfam" id="PF13181">
    <property type="entry name" value="TPR_8"/>
    <property type="match status" value="1"/>
</dbReference>
<dbReference type="InterPro" id="IPR011990">
    <property type="entry name" value="TPR-like_helical_dom_sf"/>
</dbReference>
<evidence type="ECO:0000256" key="1">
    <source>
        <dbReference type="PROSITE-ProRule" id="PRU00339"/>
    </source>
</evidence>
<evidence type="ECO:0000313" key="4">
    <source>
        <dbReference type="Proteomes" id="UP000239800"/>
    </source>
</evidence>
<evidence type="ECO:0000256" key="2">
    <source>
        <dbReference type="SAM" id="SignalP"/>
    </source>
</evidence>
<feature type="chain" id="PRO_5015547054" evidence="2">
    <location>
        <begin position="23"/>
        <end position="276"/>
    </location>
</feature>
<reference evidence="3 4" key="1">
    <citation type="submission" date="2016-11" db="EMBL/GenBank/DDBJ databases">
        <title>Trade-off between light-utilization and light-protection in marine flavobacteria.</title>
        <authorList>
            <person name="Kumagai Y."/>
        </authorList>
    </citation>
    <scope>NUCLEOTIDE SEQUENCE [LARGE SCALE GENOMIC DNA]</scope>
    <source>
        <strain evidence="3 4">NBRC 107741</strain>
    </source>
</reference>